<keyword evidence="2" id="KW-1133">Transmembrane helix</keyword>
<gene>
    <name evidence="3" type="ORF">AB0I48_35040</name>
</gene>
<dbReference type="Proteomes" id="UP001551695">
    <property type="component" value="Unassembled WGS sequence"/>
</dbReference>
<dbReference type="EMBL" id="JBFAKC010000026">
    <property type="protein sequence ID" value="MEV0712783.1"/>
    <property type="molecule type" value="Genomic_DNA"/>
</dbReference>
<organism evidence="3 4">
    <name type="scientific">Nocardia aurea</name>
    <dbReference type="NCBI Taxonomy" id="2144174"/>
    <lineage>
        <taxon>Bacteria</taxon>
        <taxon>Bacillati</taxon>
        <taxon>Actinomycetota</taxon>
        <taxon>Actinomycetes</taxon>
        <taxon>Mycobacteriales</taxon>
        <taxon>Nocardiaceae</taxon>
        <taxon>Nocardia</taxon>
    </lineage>
</organism>
<evidence type="ECO:0000313" key="3">
    <source>
        <dbReference type="EMBL" id="MEV0712783.1"/>
    </source>
</evidence>
<reference evidence="3 4" key="1">
    <citation type="submission" date="2024-06" db="EMBL/GenBank/DDBJ databases">
        <title>The Natural Products Discovery Center: Release of the First 8490 Sequenced Strains for Exploring Actinobacteria Biosynthetic Diversity.</title>
        <authorList>
            <person name="Kalkreuter E."/>
            <person name="Kautsar S.A."/>
            <person name="Yang D."/>
            <person name="Bader C.D."/>
            <person name="Teijaro C.N."/>
            <person name="Fluegel L."/>
            <person name="Davis C.M."/>
            <person name="Simpson J.R."/>
            <person name="Lauterbach L."/>
            <person name="Steele A.D."/>
            <person name="Gui C."/>
            <person name="Meng S."/>
            <person name="Li G."/>
            <person name="Viehrig K."/>
            <person name="Ye F."/>
            <person name="Su P."/>
            <person name="Kiefer A.F."/>
            <person name="Nichols A."/>
            <person name="Cepeda A.J."/>
            <person name="Yan W."/>
            <person name="Fan B."/>
            <person name="Jiang Y."/>
            <person name="Adhikari A."/>
            <person name="Zheng C.-J."/>
            <person name="Schuster L."/>
            <person name="Cowan T.M."/>
            <person name="Smanski M.J."/>
            <person name="Chevrette M.G."/>
            <person name="De Carvalho L.P.S."/>
            <person name="Shen B."/>
        </authorList>
    </citation>
    <scope>NUCLEOTIDE SEQUENCE [LARGE SCALE GENOMIC DNA]</scope>
    <source>
        <strain evidence="3 4">NPDC050403</strain>
    </source>
</reference>
<evidence type="ECO:0000313" key="4">
    <source>
        <dbReference type="Proteomes" id="UP001551695"/>
    </source>
</evidence>
<feature type="transmembrane region" description="Helical" evidence="2">
    <location>
        <begin position="204"/>
        <end position="223"/>
    </location>
</feature>
<evidence type="ECO:0000256" key="1">
    <source>
        <dbReference type="SAM" id="MobiDB-lite"/>
    </source>
</evidence>
<evidence type="ECO:0000256" key="2">
    <source>
        <dbReference type="SAM" id="Phobius"/>
    </source>
</evidence>
<keyword evidence="4" id="KW-1185">Reference proteome</keyword>
<comment type="caution">
    <text evidence="3">The sequence shown here is derived from an EMBL/GenBank/DDBJ whole genome shotgun (WGS) entry which is preliminary data.</text>
</comment>
<name>A0ABV3G565_9NOCA</name>
<feature type="transmembrane region" description="Helical" evidence="2">
    <location>
        <begin position="229"/>
        <end position="247"/>
    </location>
</feature>
<protein>
    <submittedName>
        <fullName evidence="3">Uncharacterized protein</fullName>
    </submittedName>
</protein>
<keyword evidence="2" id="KW-0812">Transmembrane</keyword>
<proteinExistence type="predicted"/>
<feature type="region of interest" description="Disordered" evidence="1">
    <location>
        <begin position="144"/>
        <end position="202"/>
    </location>
</feature>
<sequence length="249" mass="27800">MARQRAWIRRKASQTRLWAWMPYEGGSNRDWILGELGRRIRPEWNKTERRWEIARKHLWVLTEAMADRFGEVELYLEFSKTELCDSRCQNAQSTDVSECVCSCLGDYHGGRGARRDWKLSGATTLVSNGPFQERYMLIRRTEPVTENDRPPSEHPLPEQPPEVSTIPTAPDPPSPTPAIVGATDRPRQVAPTARPTGPPAREELPLGCGVSMLLTAVAIPAILAIAVHGLFWIGVALVLFIAVLVGAEL</sequence>
<accession>A0ABV3G565</accession>
<feature type="compositionally biased region" description="Basic and acidic residues" evidence="1">
    <location>
        <begin position="144"/>
        <end position="156"/>
    </location>
</feature>
<keyword evidence="2" id="KW-0472">Membrane</keyword>